<comment type="similarity">
    <text evidence="3 7">Belongs to the NAD(P)-dependent epimerase/dehydratase family. dTDP-glucose dehydratase subfamily.</text>
</comment>
<evidence type="ECO:0000256" key="3">
    <source>
        <dbReference type="ARBA" id="ARBA00008178"/>
    </source>
</evidence>
<dbReference type="Gene3D" id="3.90.25.10">
    <property type="entry name" value="UDP-galactose 4-epimerase, domain 1"/>
    <property type="match status" value="1"/>
</dbReference>
<dbReference type="STRING" id="1280946.HY29_07845"/>
<dbReference type="SUPFAM" id="SSF51735">
    <property type="entry name" value="NAD(P)-binding Rossmann-fold domains"/>
    <property type="match status" value="1"/>
</dbReference>
<evidence type="ECO:0000256" key="5">
    <source>
        <dbReference type="ARBA" id="ARBA00023027"/>
    </source>
</evidence>
<keyword evidence="5" id="KW-0520">NAD</keyword>
<reference evidence="9 10" key="1">
    <citation type="journal article" date="2014" name="Antonie Van Leeuwenhoek">
        <title>Hyphomonas beringensis sp. nov. and Hyphomonas chukchiensis sp. nov., isolated from surface seawater of the Bering Sea and Chukchi Sea.</title>
        <authorList>
            <person name="Li C."/>
            <person name="Lai Q."/>
            <person name="Li G."/>
            <person name="Dong C."/>
            <person name="Wang J."/>
            <person name="Liao Y."/>
            <person name="Shao Z."/>
        </authorList>
    </citation>
    <scope>NUCLEOTIDE SEQUENCE [LARGE SCALE GENOMIC DNA]</scope>
    <source>
        <strain evidence="9 10">25B14_1</strain>
    </source>
</reference>
<dbReference type="Gene3D" id="3.40.50.720">
    <property type="entry name" value="NAD(P)-binding Rossmann-like Domain"/>
    <property type="match status" value="1"/>
</dbReference>
<evidence type="ECO:0000313" key="10">
    <source>
        <dbReference type="Proteomes" id="UP000027037"/>
    </source>
</evidence>
<dbReference type="GO" id="GO:0009225">
    <property type="term" value="P:nucleotide-sugar metabolic process"/>
    <property type="evidence" value="ECO:0007669"/>
    <property type="project" value="InterPro"/>
</dbReference>
<name>A0A062UKD5_9PROT</name>
<dbReference type="NCBIfam" id="TIGR01181">
    <property type="entry name" value="dTDP_gluc_dehyt"/>
    <property type="match status" value="1"/>
</dbReference>
<dbReference type="PATRIC" id="fig|1280946.3.peg.363"/>
<dbReference type="GO" id="GO:0008460">
    <property type="term" value="F:dTDP-glucose 4,6-dehydratase activity"/>
    <property type="evidence" value="ECO:0007669"/>
    <property type="project" value="UniProtKB-EC"/>
</dbReference>
<dbReference type="InterPro" id="IPR005888">
    <property type="entry name" value="dTDP_Gluc_deHydtase"/>
</dbReference>
<evidence type="ECO:0000256" key="2">
    <source>
        <dbReference type="ARBA" id="ARBA00001911"/>
    </source>
</evidence>
<evidence type="ECO:0000313" key="9">
    <source>
        <dbReference type="EMBL" id="KCZ57049.1"/>
    </source>
</evidence>
<protein>
    <recommendedName>
        <fullName evidence="4 7">dTDP-glucose 4,6-dehydratase</fullName>
        <ecNumber evidence="4 7">4.2.1.46</ecNumber>
    </recommendedName>
</protein>
<dbReference type="InterPro" id="IPR036291">
    <property type="entry name" value="NAD(P)-bd_dom_sf"/>
</dbReference>
<dbReference type="EC" id="4.2.1.46" evidence="4 7"/>
<comment type="cofactor">
    <cofactor evidence="2 7">
        <name>NAD(+)</name>
        <dbReference type="ChEBI" id="CHEBI:57540"/>
    </cofactor>
</comment>
<keyword evidence="10" id="KW-1185">Reference proteome</keyword>
<dbReference type="PANTHER" id="PTHR43000">
    <property type="entry name" value="DTDP-D-GLUCOSE 4,6-DEHYDRATASE-RELATED"/>
    <property type="match status" value="1"/>
</dbReference>
<evidence type="ECO:0000256" key="7">
    <source>
        <dbReference type="RuleBase" id="RU004473"/>
    </source>
</evidence>
<comment type="catalytic activity">
    <reaction evidence="1 7">
        <text>dTDP-alpha-D-glucose = dTDP-4-dehydro-6-deoxy-alpha-D-glucose + H2O</text>
        <dbReference type="Rhea" id="RHEA:17221"/>
        <dbReference type="ChEBI" id="CHEBI:15377"/>
        <dbReference type="ChEBI" id="CHEBI:57477"/>
        <dbReference type="ChEBI" id="CHEBI:57649"/>
        <dbReference type="EC" id="4.2.1.46"/>
    </reaction>
</comment>
<organism evidence="9 10">
    <name type="scientific">Hyphomonas beringensis</name>
    <dbReference type="NCBI Taxonomy" id="1280946"/>
    <lineage>
        <taxon>Bacteria</taxon>
        <taxon>Pseudomonadati</taxon>
        <taxon>Pseudomonadota</taxon>
        <taxon>Alphaproteobacteria</taxon>
        <taxon>Hyphomonadales</taxon>
        <taxon>Hyphomonadaceae</taxon>
        <taxon>Hyphomonas</taxon>
    </lineage>
</organism>
<evidence type="ECO:0000256" key="6">
    <source>
        <dbReference type="ARBA" id="ARBA00023239"/>
    </source>
</evidence>
<dbReference type="Proteomes" id="UP000027037">
    <property type="component" value="Unassembled WGS sequence"/>
</dbReference>
<evidence type="ECO:0000259" key="8">
    <source>
        <dbReference type="Pfam" id="PF16363"/>
    </source>
</evidence>
<dbReference type="InterPro" id="IPR016040">
    <property type="entry name" value="NAD(P)-bd_dom"/>
</dbReference>
<dbReference type="AlphaFoldDB" id="A0A062UKD5"/>
<sequence length="347" mass="38218">MKYLVTGGAGFIGSALCHRLMQAPDAHVTVVDKMTYAANPASLEAFAGDSRFCLVKADICDLSRMLELVLHEAPDVIFHLAAETHVDRSIDGAEAFVQTNLIGTFAMLQAARALYERGDKPGFRFVHVSTDEVFGSLGPEGRFDETTAYDPSSPYSATKAGADHLARAWHRTYGLPVLVSNCSNNYGPRQFPEKLIPLMVLNALEGQTLPVYGDGSNVRDWLHVEDHANALVRIAEAGLAGECYAVGGDSEKTNMEIVTLVCELLDARRPGDAPHSRLIEFVEDRPGHDQRYAIDASKIRQDLGWTPRRDFAKGLADTIDWYLANEAWWRPLRDAVYAGDRLGKVRA</sequence>
<evidence type="ECO:0000256" key="1">
    <source>
        <dbReference type="ARBA" id="ARBA00001539"/>
    </source>
</evidence>
<accession>A0A062UKD5</accession>
<proteinExistence type="inferred from homology"/>
<comment type="caution">
    <text evidence="9">The sequence shown here is derived from an EMBL/GenBank/DDBJ whole genome shotgun (WGS) entry which is preliminary data.</text>
</comment>
<dbReference type="RefSeq" id="WP_034790977.1">
    <property type="nucleotide sequence ID" value="NZ_AWFF01000002.1"/>
</dbReference>
<feature type="domain" description="NAD(P)-binding" evidence="8">
    <location>
        <begin position="4"/>
        <end position="317"/>
    </location>
</feature>
<gene>
    <name evidence="9" type="ORF">HY29_07845</name>
</gene>
<keyword evidence="6 7" id="KW-0456">Lyase</keyword>
<dbReference type="OrthoDB" id="9801785at2"/>
<dbReference type="Pfam" id="PF16363">
    <property type="entry name" value="GDP_Man_Dehyd"/>
    <property type="match status" value="1"/>
</dbReference>
<dbReference type="CDD" id="cd05246">
    <property type="entry name" value="dTDP_GD_SDR_e"/>
    <property type="match status" value="1"/>
</dbReference>
<evidence type="ECO:0000256" key="4">
    <source>
        <dbReference type="ARBA" id="ARBA00011990"/>
    </source>
</evidence>
<dbReference type="EMBL" id="AWFF01000002">
    <property type="protein sequence ID" value="KCZ57049.1"/>
    <property type="molecule type" value="Genomic_DNA"/>
</dbReference>
<dbReference type="eggNOG" id="COG1088">
    <property type="taxonomic scope" value="Bacteria"/>
</dbReference>